<sequence>MMAESARVTATKRRAAGEPVRAKGKQTRRRILEEAAVLFGKHQLSDVSVSTIARAAGVYPNQVTYYFGSKDALLIHSAFFALLHDAERLEAAGYRMQTVEGFKSVMARTILALPSMRLVAQAVATGSANPGLAGTLGYYLHLLFRQSERYLQTLIGERNWSHKRPLTVEVRTFWSTAFGAVLLSRAGVRGSALDLDLAGTLTIYEKSE</sequence>
<name>A0ACC6TKD8_9MICC</name>
<dbReference type="EMBL" id="JBEPNJ010000021">
    <property type="protein sequence ID" value="MET3774115.1"/>
    <property type="molecule type" value="Genomic_DNA"/>
</dbReference>
<gene>
    <name evidence="1" type="ORF">ABIC98_003785</name>
</gene>
<dbReference type="Proteomes" id="UP001549207">
    <property type="component" value="Unassembled WGS sequence"/>
</dbReference>
<evidence type="ECO:0000313" key="1">
    <source>
        <dbReference type="EMBL" id="MET3774115.1"/>
    </source>
</evidence>
<accession>A0ACC6TKD8</accession>
<organism evidence="1 2">
    <name type="scientific">Arthrobacter nitrophenolicus</name>
    <dbReference type="NCBI Taxonomy" id="683150"/>
    <lineage>
        <taxon>Bacteria</taxon>
        <taxon>Bacillati</taxon>
        <taxon>Actinomycetota</taxon>
        <taxon>Actinomycetes</taxon>
        <taxon>Micrococcales</taxon>
        <taxon>Micrococcaceae</taxon>
        <taxon>Arthrobacter</taxon>
    </lineage>
</organism>
<reference evidence="1" key="1">
    <citation type="submission" date="2024-06" db="EMBL/GenBank/DDBJ databases">
        <title>Genomic Encyclopedia of Type Strains, Phase IV (KMG-IV): sequencing the most valuable type-strain genomes for metagenomic binning, comparative biology and taxonomic classification.</title>
        <authorList>
            <person name="Goeker M."/>
        </authorList>
    </citation>
    <scope>NUCLEOTIDE SEQUENCE</scope>
    <source>
        <strain evidence="1">SJCon</strain>
    </source>
</reference>
<keyword evidence="2" id="KW-1185">Reference proteome</keyword>
<protein>
    <submittedName>
        <fullName evidence="1">AcrR family transcriptional regulator</fullName>
    </submittedName>
</protein>
<proteinExistence type="predicted"/>
<evidence type="ECO:0000313" key="2">
    <source>
        <dbReference type="Proteomes" id="UP001549207"/>
    </source>
</evidence>
<comment type="caution">
    <text evidence="1">The sequence shown here is derived from an EMBL/GenBank/DDBJ whole genome shotgun (WGS) entry which is preliminary data.</text>
</comment>